<dbReference type="EMBL" id="LECT01000029">
    <property type="protein sequence ID" value="KLU04136.1"/>
    <property type="molecule type" value="Genomic_DNA"/>
</dbReference>
<organism evidence="1 2">
    <name type="scientific">Rhodopirellula islandica</name>
    <dbReference type="NCBI Taxonomy" id="595434"/>
    <lineage>
        <taxon>Bacteria</taxon>
        <taxon>Pseudomonadati</taxon>
        <taxon>Planctomycetota</taxon>
        <taxon>Planctomycetia</taxon>
        <taxon>Pirellulales</taxon>
        <taxon>Pirellulaceae</taxon>
        <taxon>Rhodopirellula</taxon>
    </lineage>
</organism>
<gene>
    <name evidence="1" type="ORF">RISK_003722</name>
</gene>
<name>A0A0J1BCA1_RHOIS</name>
<dbReference type="AlphaFoldDB" id="A0A0J1BCA1"/>
<comment type="caution">
    <text evidence="1">The sequence shown here is derived from an EMBL/GenBank/DDBJ whole genome shotgun (WGS) entry which is preliminary data.</text>
</comment>
<evidence type="ECO:0000313" key="1">
    <source>
        <dbReference type="EMBL" id="KLU04136.1"/>
    </source>
</evidence>
<dbReference type="STRING" id="595434.RISK_003722"/>
<protein>
    <submittedName>
        <fullName evidence="1">Uncharacterized protein</fullName>
    </submittedName>
</protein>
<proteinExistence type="predicted"/>
<dbReference type="PATRIC" id="fig|595434.4.peg.3538"/>
<accession>A0A0J1BCA1</accession>
<dbReference type="Proteomes" id="UP000036367">
    <property type="component" value="Unassembled WGS sequence"/>
</dbReference>
<evidence type="ECO:0000313" key="2">
    <source>
        <dbReference type="Proteomes" id="UP000036367"/>
    </source>
</evidence>
<keyword evidence="2" id="KW-1185">Reference proteome</keyword>
<sequence length="65" mass="7105">MSLVSEPGLPVPPSFDLEKRAKHRIFAIHPRSPTVAPVRRPINLDPSCLNCMICLSGKPGKCGRL</sequence>
<reference evidence="1" key="1">
    <citation type="submission" date="2015-05" db="EMBL/GenBank/DDBJ databases">
        <title>Permanent draft genome of Rhodopirellula islandicus K833.</title>
        <authorList>
            <person name="Kizina J."/>
            <person name="Richter M."/>
            <person name="Glockner F.O."/>
            <person name="Harder J."/>
        </authorList>
    </citation>
    <scope>NUCLEOTIDE SEQUENCE [LARGE SCALE GENOMIC DNA]</scope>
    <source>
        <strain evidence="1">K833</strain>
    </source>
</reference>